<evidence type="ECO:0000313" key="1">
    <source>
        <dbReference type="EMBL" id="KAJ1088937.1"/>
    </source>
</evidence>
<gene>
    <name evidence="1" type="ORF">NDU88_002091</name>
</gene>
<evidence type="ECO:0000313" key="2">
    <source>
        <dbReference type="Proteomes" id="UP001066276"/>
    </source>
</evidence>
<dbReference type="Proteomes" id="UP001066276">
    <property type="component" value="Chromosome 11"/>
</dbReference>
<proteinExistence type="predicted"/>
<protein>
    <submittedName>
        <fullName evidence="1">Uncharacterized protein</fullName>
    </submittedName>
</protein>
<reference evidence="1" key="1">
    <citation type="journal article" date="2022" name="bioRxiv">
        <title>Sequencing and chromosome-scale assembly of the giantPleurodeles waltlgenome.</title>
        <authorList>
            <person name="Brown T."/>
            <person name="Elewa A."/>
            <person name="Iarovenko S."/>
            <person name="Subramanian E."/>
            <person name="Araus A.J."/>
            <person name="Petzold A."/>
            <person name="Susuki M."/>
            <person name="Suzuki K.-i.T."/>
            <person name="Hayashi T."/>
            <person name="Toyoda A."/>
            <person name="Oliveira C."/>
            <person name="Osipova E."/>
            <person name="Leigh N.D."/>
            <person name="Simon A."/>
            <person name="Yun M.H."/>
        </authorList>
    </citation>
    <scope>NUCLEOTIDE SEQUENCE</scope>
    <source>
        <strain evidence="1">20211129_DDA</strain>
        <tissue evidence="1">Liver</tissue>
    </source>
</reference>
<organism evidence="1 2">
    <name type="scientific">Pleurodeles waltl</name>
    <name type="common">Iberian ribbed newt</name>
    <dbReference type="NCBI Taxonomy" id="8319"/>
    <lineage>
        <taxon>Eukaryota</taxon>
        <taxon>Metazoa</taxon>
        <taxon>Chordata</taxon>
        <taxon>Craniata</taxon>
        <taxon>Vertebrata</taxon>
        <taxon>Euteleostomi</taxon>
        <taxon>Amphibia</taxon>
        <taxon>Batrachia</taxon>
        <taxon>Caudata</taxon>
        <taxon>Salamandroidea</taxon>
        <taxon>Salamandridae</taxon>
        <taxon>Pleurodelinae</taxon>
        <taxon>Pleurodeles</taxon>
    </lineage>
</organism>
<accession>A0AAV7LF45</accession>
<keyword evidence="2" id="KW-1185">Reference proteome</keyword>
<name>A0AAV7LF45_PLEWA</name>
<sequence>MVCTGDVSGLNQKDPVICEQCVRASLHIGDLEINCILEWPISKETNWRRGRVIRCVLARSPVGVHRHRSVP</sequence>
<dbReference type="EMBL" id="JANPWB010000015">
    <property type="protein sequence ID" value="KAJ1088937.1"/>
    <property type="molecule type" value="Genomic_DNA"/>
</dbReference>
<comment type="caution">
    <text evidence="1">The sequence shown here is derived from an EMBL/GenBank/DDBJ whole genome shotgun (WGS) entry which is preliminary data.</text>
</comment>
<dbReference type="AlphaFoldDB" id="A0AAV7LF45"/>